<feature type="transmembrane region" description="Helical" evidence="11">
    <location>
        <begin position="978"/>
        <end position="1000"/>
    </location>
</feature>
<keyword evidence="13" id="KW-1185">Reference proteome</keyword>
<gene>
    <name evidence="12" type="ORF">NSK_000324</name>
</gene>
<reference evidence="12 13" key="1">
    <citation type="submission" date="2019-01" db="EMBL/GenBank/DDBJ databases">
        <title>Nuclear Genome Assembly of the Microalgal Biofuel strain Nannochloropsis salina CCMP1776.</title>
        <authorList>
            <person name="Hovde B."/>
        </authorList>
    </citation>
    <scope>NUCLEOTIDE SEQUENCE [LARGE SCALE GENOMIC DNA]</scope>
    <source>
        <strain evidence="12 13">CCMP1776</strain>
    </source>
</reference>
<protein>
    <submittedName>
        <fullName evidence="12">Uncharacterized protein</fullName>
    </submittedName>
</protein>
<evidence type="ECO:0000313" key="13">
    <source>
        <dbReference type="Proteomes" id="UP000355283"/>
    </source>
</evidence>
<evidence type="ECO:0000256" key="1">
    <source>
        <dbReference type="ARBA" id="ARBA00004389"/>
    </source>
</evidence>
<name>A0A4D9DBM7_9STRA</name>
<dbReference type="UniPathway" id="UPA00196"/>
<dbReference type="GO" id="GO:0005789">
    <property type="term" value="C:endoplasmic reticulum membrane"/>
    <property type="evidence" value="ECO:0007669"/>
    <property type="project" value="UniProtKB-SubCell"/>
</dbReference>
<comment type="caution">
    <text evidence="12">The sequence shown here is derived from an EMBL/GenBank/DDBJ whole genome shotgun (WGS) entry which is preliminary data.</text>
</comment>
<evidence type="ECO:0000256" key="7">
    <source>
        <dbReference type="ARBA" id="ARBA00022989"/>
    </source>
</evidence>
<evidence type="ECO:0000256" key="2">
    <source>
        <dbReference type="ARBA" id="ARBA00004687"/>
    </source>
</evidence>
<dbReference type="OrthoDB" id="64523at2759"/>
<dbReference type="AlphaFoldDB" id="A0A4D9DBM7"/>
<comment type="pathway">
    <text evidence="2">Glycolipid biosynthesis; glycosylphosphatidylinositol-anchor biosynthesis.</text>
</comment>
<evidence type="ECO:0000256" key="6">
    <source>
        <dbReference type="ARBA" id="ARBA00022824"/>
    </source>
</evidence>
<evidence type="ECO:0000256" key="8">
    <source>
        <dbReference type="ARBA" id="ARBA00023136"/>
    </source>
</evidence>
<dbReference type="PANTHER" id="PTHR28650:SF1">
    <property type="entry name" value="PHOSPHATIDYLINOSITOL-GLYCAN BIOSYNTHESIS CLASS X PROTEIN"/>
    <property type="match status" value="1"/>
</dbReference>
<organism evidence="12 13">
    <name type="scientific">Nannochloropsis salina CCMP1776</name>
    <dbReference type="NCBI Taxonomy" id="1027361"/>
    <lineage>
        <taxon>Eukaryota</taxon>
        <taxon>Sar</taxon>
        <taxon>Stramenopiles</taxon>
        <taxon>Ochrophyta</taxon>
        <taxon>Eustigmatophyceae</taxon>
        <taxon>Eustigmatales</taxon>
        <taxon>Monodopsidaceae</taxon>
        <taxon>Microchloropsis</taxon>
        <taxon>Microchloropsis salina</taxon>
    </lineage>
</organism>
<dbReference type="SMART" id="SM00780">
    <property type="entry name" value="PIG-X"/>
    <property type="match status" value="1"/>
</dbReference>
<feature type="region of interest" description="Disordered" evidence="10">
    <location>
        <begin position="1005"/>
        <end position="1029"/>
    </location>
</feature>
<keyword evidence="9" id="KW-0325">Glycoprotein</keyword>
<comment type="similarity">
    <text evidence="3">Belongs to the PIGX family.</text>
</comment>
<keyword evidence="8 11" id="KW-0472">Membrane</keyword>
<feature type="compositionally biased region" description="Basic and acidic residues" evidence="10">
    <location>
        <begin position="195"/>
        <end position="205"/>
    </location>
</feature>
<feature type="region of interest" description="Disordered" evidence="10">
    <location>
        <begin position="537"/>
        <end position="582"/>
    </location>
</feature>
<keyword evidence="7 11" id="KW-1133">Transmembrane helix</keyword>
<dbReference type="PANTHER" id="PTHR28650">
    <property type="entry name" value="PHOSPHATIDYLINOSITOL-GLYCAN BIOSYNTHESIS CLASS X PROTEIN"/>
    <property type="match status" value="1"/>
</dbReference>
<dbReference type="Proteomes" id="UP000355283">
    <property type="component" value="Unassembled WGS sequence"/>
</dbReference>
<keyword evidence="5 11" id="KW-0812">Transmembrane</keyword>
<feature type="region of interest" description="Disordered" evidence="10">
    <location>
        <begin position="160"/>
        <end position="205"/>
    </location>
</feature>
<evidence type="ECO:0000256" key="10">
    <source>
        <dbReference type="SAM" id="MobiDB-lite"/>
    </source>
</evidence>
<evidence type="ECO:0000256" key="4">
    <source>
        <dbReference type="ARBA" id="ARBA00022502"/>
    </source>
</evidence>
<dbReference type="InterPro" id="IPR013233">
    <property type="entry name" value="PIG-X/PBN1"/>
</dbReference>
<accession>A0A4D9DBM7</accession>
<keyword evidence="4" id="KW-0337">GPI-anchor biosynthesis</keyword>
<evidence type="ECO:0000313" key="12">
    <source>
        <dbReference type="EMBL" id="TFJ88756.1"/>
    </source>
</evidence>
<dbReference type="Pfam" id="PF08320">
    <property type="entry name" value="PIG-X"/>
    <property type="match status" value="1"/>
</dbReference>
<evidence type="ECO:0000256" key="5">
    <source>
        <dbReference type="ARBA" id="ARBA00022692"/>
    </source>
</evidence>
<comment type="subcellular location">
    <subcellularLocation>
        <location evidence="1">Endoplasmic reticulum membrane</location>
        <topology evidence="1">Single-pass membrane protein</topology>
    </subcellularLocation>
</comment>
<proteinExistence type="inferred from homology"/>
<sequence length="1029" mass="112691">MIGKRPRSFSLSLQPPPIASKEFKFSAPQSPASSGAATSIARQKLAKALDLISGGEAKDTESVTQLLRDCIDRAQIYFDDESKTVISTASTVLARLHDIQHNDQRRSSRKLYESAVHADHGNLDAAYELACILKLDAVGKEDLMYVEELLRLASGVDEKWVGGGTEEDQRRGRASDDEGRRVRHESEWDTDMDEGEARKERVDARREGTMFPESREAFEEEREGLEASNIWGYDSGGAVEASDQESQPCQRKAKEALALLWMQNGTQSHGADHVLRQLGFTHRLASRVLAYPPSPSLEASDLAPLSPSAGSFLRVYDHVLPPAALLAMQQLFAPSAPFWEEHGYFRRDRGYFSYLLPLSLKSVGDPTSSSSPSPLPPSMAVEAVVRDHLLPLAREAFPHFFSSPACSGLSSCSPDLPLTAEWWAHCRRHAEGHQLHFDSLEEGKGFVRHPLVSCVLYLAEAGGVGGPTLVTDQALSDGKLARKGWLCHGRENRVCFFDAKRLHGVVPGRGVPPEAKGEGEEKRRRITFMVGFWKGHIPSRPAPPPQKQEYTGWGDDMANNTETRKGLHNGKGRGEDDEESEQPCANMARNITYFTFSTRGLHLFFEFSPSLKHASIASTAASSSFTSLSFVQNASVLPLLSLLTAEQKTSSSLPFFQQCARVPTALQRTLRGNILMWEGSEVENEKKNQEVEDLLWYHVAEAVDLEEDRLLPLLIRSAPQREEEEDPEGDADPGTASILGYLLTASLLSSNHPPSPAFATDPSSASLPVQARVLRSSSSSDSSSSSPPPPKISLSITAPGPPGLHREIRYSYSNLPLRTSSSLLVVFHLPQGAYVDTYELSERHTVVLEPPFSPSSPLSPSSSPPCSLPSLLTAAGPLDVELPYSHSAQHCIAFLLPCPSLVPSSSLVLSLPLHLRYPLPSLNVTHPFVSLSPPIPSLWTRPIHQLDRDDWQPLPPPFLLGPALSLRVPAGEAWRREYVGWVTLVAEATGALLLLVVGMAGSARREGKRMGGGKRQRDEGSEPAGKKRD</sequence>
<dbReference type="GO" id="GO:0006506">
    <property type="term" value="P:GPI anchor biosynthetic process"/>
    <property type="evidence" value="ECO:0007669"/>
    <property type="project" value="UniProtKB-UniPathway"/>
</dbReference>
<feature type="region of interest" description="Disordered" evidence="10">
    <location>
        <begin position="771"/>
        <end position="800"/>
    </location>
</feature>
<dbReference type="EMBL" id="SDOX01000001">
    <property type="protein sequence ID" value="TFJ88756.1"/>
    <property type="molecule type" value="Genomic_DNA"/>
</dbReference>
<evidence type="ECO:0000256" key="11">
    <source>
        <dbReference type="SAM" id="Phobius"/>
    </source>
</evidence>
<feature type="compositionally biased region" description="Basic and acidic residues" evidence="10">
    <location>
        <begin position="167"/>
        <end position="187"/>
    </location>
</feature>
<keyword evidence="6" id="KW-0256">Endoplasmic reticulum</keyword>
<evidence type="ECO:0000256" key="9">
    <source>
        <dbReference type="ARBA" id="ARBA00023180"/>
    </source>
</evidence>
<dbReference type="InterPro" id="IPR040039">
    <property type="entry name" value="PIGX"/>
</dbReference>
<feature type="compositionally biased region" description="Low complexity" evidence="10">
    <location>
        <begin position="776"/>
        <end position="785"/>
    </location>
</feature>
<evidence type="ECO:0000256" key="3">
    <source>
        <dbReference type="ARBA" id="ARBA00010345"/>
    </source>
</evidence>